<feature type="compositionally biased region" description="Pro residues" evidence="3">
    <location>
        <begin position="1"/>
        <end position="11"/>
    </location>
</feature>
<dbReference type="Pfam" id="PF00440">
    <property type="entry name" value="TetR_N"/>
    <property type="match status" value="1"/>
</dbReference>
<feature type="region of interest" description="Disordered" evidence="3">
    <location>
        <begin position="1"/>
        <end position="21"/>
    </location>
</feature>
<dbReference type="AlphaFoldDB" id="A0A0S4QW75"/>
<dbReference type="EMBL" id="FAOZ01000032">
    <property type="protein sequence ID" value="CUU59861.1"/>
    <property type="molecule type" value="Genomic_DNA"/>
</dbReference>
<dbReference type="InterPro" id="IPR036271">
    <property type="entry name" value="Tet_transcr_reg_TetR-rel_C_sf"/>
</dbReference>
<evidence type="ECO:0000259" key="4">
    <source>
        <dbReference type="PROSITE" id="PS50977"/>
    </source>
</evidence>
<dbReference type="PANTHER" id="PTHR30055">
    <property type="entry name" value="HTH-TYPE TRANSCRIPTIONAL REGULATOR RUTR"/>
    <property type="match status" value="1"/>
</dbReference>
<feature type="compositionally biased region" description="Low complexity" evidence="3">
    <location>
        <begin position="12"/>
        <end position="21"/>
    </location>
</feature>
<dbReference type="InterPro" id="IPR009057">
    <property type="entry name" value="Homeodomain-like_sf"/>
</dbReference>
<dbReference type="GO" id="GO:0000976">
    <property type="term" value="F:transcription cis-regulatory region binding"/>
    <property type="evidence" value="ECO:0007669"/>
    <property type="project" value="TreeGrafter"/>
</dbReference>
<dbReference type="Proteomes" id="UP000198802">
    <property type="component" value="Unassembled WGS sequence"/>
</dbReference>
<dbReference type="InterPro" id="IPR001647">
    <property type="entry name" value="HTH_TetR"/>
</dbReference>
<dbReference type="Gene3D" id="1.10.357.10">
    <property type="entry name" value="Tetracycline Repressor, domain 2"/>
    <property type="match status" value="1"/>
</dbReference>
<feature type="DNA-binding region" description="H-T-H motif" evidence="2">
    <location>
        <begin position="47"/>
        <end position="66"/>
    </location>
</feature>
<keyword evidence="6" id="KW-1185">Reference proteome</keyword>
<evidence type="ECO:0000256" key="2">
    <source>
        <dbReference type="PROSITE-ProRule" id="PRU00335"/>
    </source>
</evidence>
<organism evidence="5 6">
    <name type="scientific">Parafrankia irregularis</name>
    <dbReference type="NCBI Taxonomy" id="795642"/>
    <lineage>
        <taxon>Bacteria</taxon>
        <taxon>Bacillati</taxon>
        <taxon>Actinomycetota</taxon>
        <taxon>Actinomycetes</taxon>
        <taxon>Frankiales</taxon>
        <taxon>Frankiaceae</taxon>
        <taxon>Parafrankia</taxon>
    </lineage>
</organism>
<keyword evidence="1 2" id="KW-0238">DNA-binding</keyword>
<dbReference type="GO" id="GO:0003700">
    <property type="term" value="F:DNA-binding transcription factor activity"/>
    <property type="evidence" value="ECO:0007669"/>
    <property type="project" value="TreeGrafter"/>
</dbReference>
<reference evidence="6" key="1">
    <citation type="submission" date="2015-11" db="EMBL/GenBank/DDBJ databases">
        <authorList>
            <person name="Varghese N."/>
        </authorList>
    </citation>
    <scope>NUCLEOTIDE SEQUENCE [LARGE SCALE GENOMIC DNA]</scope>
    <source>
        <strain evidence="6">DSM 45899</strain>
    </source>
</reference>
<dbReference type="RefSeq" id="WP_091284260.1">
    <property type="nucleotide sequence ID" value="NZ_FAOZ01000032.1"/>
</dbReference>
<gene>
    <name evidence="5" type="ORF">Ga0074812_13266</name>
</gene>
<evidence type="ECO:0000256" key="1">
    <source>
        <dbReference type="ARBA" id="ARBA00023125"/>
    </source>
</evidence>
<evidence type="ECO:0000313" key="6">
    <source>
        <dbReference type="Proteomes" id="UP000198802"/>
    </source>
</evidence>
<dbReference type="PANTHER" id="PTHR30055:SF153">
    <property type="entry name" value="HTH-TYPE TRANSCRIPTIONAL REPRESSOR RV3405C"/>
    <property type="match status" value="1"/>
</dbReference>
<proteinExistence type="predicted"/>
<feature type="domain" description="HTH tetR-type" evidence="4">
    <location>
        <begin position="24"/>
        <end position="84"/>
    </location>
</feature>
<protein>
    <submittedName>
        <fullName evidence="5">DNA-binding transcriptional regulator, AcrR family</fullName>
    </submittedName>
</protein>
<dbReference type="PRINTS" id="PR00455">
    <property type="entry name" value="HTHTETR"/>
</dbReference>
<dbReference type="PROSITE" id="PS50977">
    <property type="entry name" value="HTH_TETR_2"/>
    <property type="match status" value="1"/>
</dbReference>
<dbReference type="SUPFAM" id="SSF46689">
    <property type="entry name" value="Homeodomain-like"/>
    <property type="match status" value="1"/>
</dbReference>
<dbReference type="InterPro" id="IPR050109">
    <property type="entry name" value="HTH-type_TetR-like_transc_reg"/>
</dbReference>
<feature type="region of interest" description="Disordered" evidence="3">
    <location>
        <begin position="218"/>
        <end position="246"/>
    </location>
</feature>
<name>A0A0S4QW75_9ACTN</name>
<feature type="compositionally biased region" description="Basic and acidic residues" evidence="3">
    <location>
        <begin position="235"/>
        <end position="246"/>
    </location>
</feature>
<accession>A0A0S4QW75</accession>
<evidence type="ECO:0000313" key="5">
    <source>
        <dbReference type="EMBL" id="CUU59861.1"/>
    </source>
</evidence>
<sequence length="246" mass="25869">MDGPTHPPPGTAAPAAAQRPATSAVPDDVVLDAAAALLMTIGVRRTTLAEVARQAGVSRMTLYRRWPDLRSLVRDVMTREWARIVVPGAMAAGDGTAGTDPAATRAELVRSLVATAQAFQSNPLFLRICATDGELLAPYILERLGTTQLLVLDLLRERLAAARAVGAVRAGDPAAQARMVLLATQSYVLSAGALGDEVAREALAHELYLMLDGYLSPPEGPPPVVESPPPGGSRPAEHREHPGAQK</sequence>
<evidence type="ECO:0000256" key="3">
    <source>
        <dbReference type="SAM" id="MobiDB-lite"/>
    </source>
</evidence>
<feature type="compositionally biased region" description="Pro residues" evidence="3">
    <location>
        <begin position="218"/>
        <end position="232"/>
    </location>
</feature>
<dbReference type="SUPFAM" id="SSF48498">
    <property type="entry name" value="Tetracyclin repressor-like, C-terminal domain"/>
    <property type="match status" value="1"/>
</dbReference>